<evidence type="ECO:0000313" key="2">
    <source>
        <dbReference type="Proteomes" id="UP000319384"/>
    </source>
</evidence>
<dbReference type="AlphaFoldDB" id="A0A520MVS5"/>
<evidence type="ECO:0000313" key="1">
    <source>
        <dbReference type="EMBL" id="RZO25279.1"/>
    </source>
</evidence>
<dbReference type="Proteomes" id="UP000319384">
    <property type="component" value="Unassembled WGS sequence"/>
</dbReference>
<reference evidence="1 2" key="1">
    <citation type="submission" date="2019-02" db="EMBL/GenBank/DDBJ databases">
        <title>Prokaryotic population dynamics and viral predation in marine succession experiment using metagenomics: the confinement effect.</title>
        <authorList>
            <person name="Haro-Moreno J.M."/>
            <person name="Rodriguez-Valera F."/>
            <person name="Lopez-Perez M."/>
        </authorList>
    </citation>
    <scope>NUCLEOTIDE SEQUENCE [LARGE SCALE GENOMIC DNA]</scope>
    <source>
        <strain evidence="1">MED-G162</strain>
    </source>
</reference>
<sequence>MDFGNGRLIFNRSNIFVFLSSIIFIYACEIEESNNIYKPPVIFASFEKDDNSDNIYTSEDLNAISDELSELFNKNIDMFSSNIVRFDGQIISNYIDCGFMNNEIYVSYIDRIFDSYLDVTVNFKILEEDNIFKIINDDIKYTFYSKETGTRWRFKTNKPKELLVGNPAFDENPYRTCLSKNILEKEIIDILDAN</sequence>
<name>A0A520MVS5_9GAMM</name>
<proteinExistence type="predicted"/>
<organism evidence="1 2">
    <name type="scientific">SAR86 cluster bacterium</name>
    <dbReference type="NCBI Taxonomy" id="2030880"/>
    <lineage>
        <taxon>Bacteria</taxon>
        <taxon>Pseudomonadati</taxon>
        <taxon>Pseudomonadota</taxon>
        <taxon>Gammaproteobacteria</taxon>
        <taxon>SAR86 cluster</taxon>
    </lineage>
</organism>
<comment type="caution">
    <text evidence="1">The sequence shown here is derived from an EMBL/GenBank/DDBJ whole genome shotgun (WGS) entry which is preliminary data.</text>
</comment>
<protein>
    <submittedName>
        <fullName evidence="1">Uncharacterized protein</fullName>
    </submittedName>
</protein>
<gene>
    <name evidence="1" type="ORF">EVA95_03725</name>
</gene>
<dbReference type="EMBL" id="SHBH01000041">
    <property type="protein sequence ID" value="RZO25279.1"/>
    <property type="molecule type" value="Genomic_DNA"/>
</dbReference>
<dbReference type="PROSITE" id="PS51257">
    <property type="entry name" value="PROKAR_LIPOPROTEIN"/>
    <property type="match status" value="1"/>
</dbReference>
<accession>A0A520MVS5</accession>